<gene>
    <name evidence="4" type="ORF">GCM10011578_051050</name>
</gene>
<evidence type="ECO:0000256" key="2">
    <source>
        <dbReference type="SAM" id="MobiDB-lite"/>
    </source>
</evidence>
<protein>
    <recommendedName>
        <fullName evidence="3">HTH cro/C1-type domain-containing protein</fullName>
    </recommendedName>
</protein>
<comment type="caution">
    <text evidence="4">The sequence shown here is derived from an EMBL/GenBank/DDBJ whole genome shotgun (WGS) entry which is preliminary data.</text>
</comment>
<feature type="region of interest" description="Disordered" evidence="2">
    <location>
        <begin position="1"/>
        <end position="21"/>
    </location>
</feature>
<accession>A0A917XFS6</accession>
<reference evidence="4" key="2">
    <citation type="submission" date="2020-09" db="EMBL/GenBank/DDBJ databases">
        <authorList>
            <person name="Sun Q."/>
            <person name="Zhou Y."/>
        </authorList>
    </citation>
    <scope>NUCLEOTIDE SEQUENCE</scope>
    <source>
        <strain evidence="4">CGMCC 4.7110</strain>
    </source>
</reference>
<dbReference type="InterPro" id="IPR013096">
    <property type="entry name" value="Cupin_2"/>
</dbReference>
<dbReference type="SUPFAM" id="SSF51182">
    <property type="entry name" value="RmlC-like cupins"/>
    <property type="match status" value="1"/>
</dbReference>
<dbReference type="EMBL" id="BMML01000011">
    <property type="protein sequence ID" value="GGN20471.1"/>
    <property type="molecule type" value="Genomic_DNA"/>
</dbReference>
<dbReference type="GO" id="GO:0005829">
    <property type="term" value="C:cytosol"/>
    <property type="evidence" value="ECO:0007669"/>
    <property type="project" value="TreeGrafter"/>
</dbReference>
<proteinExistence type="predicted"/>
<evidence type="ECO:0000313" key="5">
    <source>
        <dbReference type="Proteomes" id="UP000653411"/>
    </source>
</evidence>
<sequence>MNTDSQPTAEGPVARPGAPDHSLDEVLLSVGRRVRHYRKLRGLTLQDLAVDTGLSASMLSTLERGQTGVSVATIHAVAQALDISITALFQASGPGDPVVRQADQRRDCTAGGAGRTLVLADPDMRIELYVYDFEPGTASANAPTTHNGMEYGINLEGVLTVEIDGRQFTLNPGDAVQYSTRSQHRMRNTTDAPSRAVWVNISRM</sequence>
<name>A0A917XFS6_9ACTN</name>
<dbReference type="InterPro" id="IPR001387">
    <property type="entry name" value="Cro/C1-type_HTH"/>
</dbReference>
<dbReference type="SMART" id="SM00530">
    <property type="entry name" value="HTH_XRE"/>
    <property type="match status" value="1"/>
</dbReference>
<reference evidence="4" key="1">
    <citation type="journal article" date="2014" name="Int. J. Syst. Evol. Microbiol.">
        <title>Complete genome sequence of Corynebacterium casei LMG S-19264T (=DSM 44701T), isolated from a smear-ripened cheese.</title>
        <authorList>
            <consortium name="US DOE Joint Genome Institute (JGI-PGF)"/>
            <person name="Walter F."/>
            <person name="Albersmeier A."/>
            <person name="Kalinowski J."/>
            <person name="Ruckert C."/>
        </authorList>
    </citation>
    <scope>NUCLEOTIDE SEQUENCE</scope>
    <source>
        <strain evidence="4">CGMCC 4.7110</strain>
    </source>
</reference>
<dbReference type="InterPro" id="IPR011051">
    <property type="entry name" value="RmlC_Cupin_sf"/>
</dbReference>
<dbReference type="Pfam" id="PF07883">
    <property type="entry name" value="Cupin_2"/>
    <property type="match status" value="1"/>
</dbReference>
<evidence type="ECO:0000259" key="3">
    <source>
        <dbReference type="PROSITE" id="PS50943"/>
    </source>
</evidence>
<dbReference type="AlphaFoldDB" id="A0A917XFS6"/>
<dbReference type="CDD" id="cd00093">
    <property type="entry name" value="HTH_XRE"/>
    <property type="match status" value="1"/>
</dbReference>
<dbReference type="GO" id="GO:0003677">
    <property type="term" value="F:DNA binding"/>
    <property type="evidence" value="ECO:0007669"/>
    <property type="project" value="UniProtKB-KW"/>
</dbReference>
<dbReference type="InterPro" id="IPR050807">
    <property type="entry name" value="TransReg_Diox_bact_type"/>
</dbReference>
<keyword evidence="1" id="KW-0238">DNA-binding</keyword>
<dbReference type="SUPFAM" id="SSF47413">
    <property type="entry name" value="lambda repressor-like DNA-binding domains"/>
    <property type="match status" value="1"/>
</dbReference>
<organism evidence="4 5">
    <name type="scientific">Streptomyces fuscichromogenes</name>
    <dbReference type="NCBI Taxonomy" id="1324013"/>
    <lineage>
        <taxon>Bacteria</taxon>
        <taxon>Bacillati</taxon>
        <taxon>Actinomycetota</taxon>
        <taxon>Actinomycetes</taxon>
        <taxon>Kitasatosporales</taxon>
        <taxon>Streptomycetaceae</taxon>
        <taxon>Streptomyces</taxon>
    </lineage>
</organism>
<dbReference type="RefSeq" id="WP_189265124.1">
    <property type="nucleotide sequence ID" value="NZ_BMML01000011.1"/>
</dbReference>
<dbReference type="Gene3D" id="1.10.260.40">
    <property type="entry name" value="lambda repressor-like DNA-binding domains"/>
    <property type="match status" value="1"/>
</dbReference>
<dbReference type="InterPro" id="IPR010982">
    <property type="entry name" value="Lambda_DNA-bd_dom_sf"/>
</dbReference>
<feature type="domain" description="HTH cro/C1-type" evidence="3">
    <location>
        <begin position="34"/>
        <end position="88"/>
    </location>
</feature>
<keyword evidence="5" id="KW-1185">Reference proteome</keyword>
<dbReference type="GO" id="GO:0003700">
    <property type="term" value="F:DNA-binding transcription factor activity"/>
    <property type="evidence" value="ECO:0007669"/>
    <property type="project" value="TreeGrafter"/>
</dbReference>
<dbReference type="PANTHER" id="PTHR46797:SF1">
    <property type="entry name" value="METHYLPHOSPHONATE SYNTHASE"/>
    <property type="match status" value="1"/>
</dbReference>
<dbReference type="CDD" id="cd02209">
    <property type="entry name" value="cupin_XRE_C"/>
    <property type="match status" value="1"/>
</dbReference>
<dbReference type="InterPro" id="IPR014710">
    <property type="entry name" value="RmlC-like_jellyroll"/>
</dbReference>
<evidence type="ECO:0000313" key="4">
    <source>
        <dbReference type="EMBL" id="GGN20471.1"/>
    </source>
</evidence>
<dbReference type="Pfam" id="PF13560">
    <property type="entry name" value="HTH_31"/>
    <property type="match status" value="1"/>
</dbReference>
<evidence type="ECO:0000256" key="1">
    <source>
        <dbReference type="ARBA" id="ARBA00023125"/>
    </source>
</evidence>
<dbReference type="Proteomes" id="UP000653411">
    <property type="component" value="Unassembled WGS sequence"/>
</dbReference>
<dbReference type="Gene3D" id="2.60.120.10">
    <property type="entry name" value="Jelly Rolls"/>
    <property type="match status" value="1"/>
</dbReference>
<dbReference type="PROSITE" id="PS50943">
    <property type="entry name" value="HTH_CROC1"/>
    <property type="match status" value="1"/>
</dbReference>
<dbReference type="PANTHER" id="PTHR46797">
    <property type="entry name" value="HTH-TYPE TRANSCRIPTIONAL REGULATOR"/>
    <property type="match status" value="1"/>
</dbReference>